<dbReference type="CDD" id="cd02883">
    <property type="entry name" value="NUDIX_Hydrolase"/>
    <property type="match status" value="1"/>
</dbReference>
<organism evidence="6 7">
    <name type="scientific">Nocardioides vastitatis</name>
    <dbReference type="NCBI Taxonomy" id="2568655"/>
    <lineage>
        <taxon>Bacteria</taxon>
        <taxon>Bacillati</taxon>
        <taxon>Actinomycetota</taxon>
        <taxon>Actinomycetes</taxon>
        <taxon>Propionibacteriales</taxon>
        <taxon>Nocardioidaceae</taxon>
        <taxon>Nocardioides</taxon>
    </lineage>
</organism>
<dbReference type="PRINTS" id="PR00502">
    <property type="entry name" value="NUDIXFAMILY"/>
</dbReference>
<feature type="domain" description="Nudix hydrolase" evidence="5">
    <location>
        <begin position="5"/>
        <end position="155"/>
    </location>
</feature>
<dbReference type="RefSeq" id="WP_136434969.1">
    <property type="nucleotide sequence ID" value="NZ_JBHSNS010000012.1"/>
</dbReference>
<evidence type="ECO:0000256" key="2">
    <source>
        <dbReference type="ARBA" id="ARBA00005582"/>
    </source>
</evidence>
<dbReference type="InterPro" id="IPR000086">
    <property type="entry name" value="NUDIX_hydrolase_dom"/>
</dbReference>
<comment type="cofactor">
    <cofactor evidence="1">
        <name>Mg(2+)</name>
        <dbReference type="ChEBI" id="CHEBI:18420"/>
    </cofactor>
</comment>
<dbReference type="PROSITE" id="PS00893">
    <property type="entry name" value="NUDIX_BOX"/>
    <property type="match status" value="2"/>
</dbReference>
<comment type="similarity">
    <text evidence="2 4">Belongs to the Nudix hydrolase family.</text>
</comment>
<feature type="domain" description="Nudix hydrolase" evidence="5">
    <location>
        <begin position="150"/>
        <end position="290"/>
    </location>
</feature>
<dbReference type="InterPro" id="IPR020476">
    <property type="entry name" value="Nudix_hydrolase"/>
</dbReference>
<dbReference type="InterPro" id="IPR015797">
    <property type="entry name" value="NUDIX_hydrolase-like_dom_sf"/>
</dbReference>
<evidence type="ECO:0000256" key="1">
    <source>
        <dbReference type="ARBA" id="ARBA00001946"/>
    </source>
</evidence>
<reference evidence="7" key="1">
    <citation type="journal article" date="2019" name="Int. J. Syst. Evol. Microbiol.">
        <title>The Global Catalogue of Microorganisms (GCM) 10K type strain sequencing project: providing services to taxonomists for standard genome sequencing and annotation.</title>
        <authorList>
            <consortium name="The Broad Institute Genomics Platform"/>
            <consortium name="The Broad Institute Genome Sequencing Center for Infectious Disease"/>
            <person name="Wu L."/>
            <person name="Ma J."/>
        </authorList>
    </citation>
    <scope>NUCLEOTIDE SEQUENCE [LARGE SCALE GENOMIC DNA]</scope>
    <source>
        <strain evidence="7">YIM 94188</strain>
    </source>
</reference>
<dbReference type="Gene3D" id="3.90.79.10">
    <property type="entry name" value="Nucleoside Triphosphate Pyrophosphohydrolase"/>
    <property type="match status" value="2"/>
</dbReference>
<dbReference type="Proteomes" id="UP001596072">
    <property type="component" value="Unassembled WGS sequence"/>
</dbReference>
<evidence type="ECO:0000259" key="5">
    <source>
        <dbReference type="PROSITE" id="PS51462"/>
    </source>
</evidence>
<dbReference type="EMBL" id="JBHSNS010000012">
    <property type="protein sequence ID" value="MFC5731081.1"/>
    <property type="molecule type" value="Genomic_DNA"/>
</dbReference>
<protein>
    <submittedName>
        <fullName evidence="6">NUDIX hydrolase</fullName>
    </submittedName>
</protein>
<dbReference type="SUPFAM" id="SSF55811">
    <property type="entry name" value="Nudix"/>
    <property type="match status" value="2"/>
</dbReference>
<proteinExistence type="inferred from homology"/>
<keyword evidence="7" id="KW-1185">Reference proteome</keyword>
<gene>
    <name evidence="6" type="ORF">ACFPQB_19355</name>
</gene>
<evidence type="ECO:0000313" key="6">
    <source>
        <dbReference type="EMBL" id="MFC5731081.1"/>
    </source>
</evidence>
<dbReference type="PANTHER" id="PTHR43046:SF14">
    <property type="entry name" value="MUTT_NUDIX FAMILY PROTEIN"/>
    <property type="match status" value="1"/>
</dbReference>
<comment type="caution">
    <text evidence="6">The sequence shown here is derived from an EMBL/GenBank/DDBJ whole genome shotgun (WGS) entry which is preliminary data.</text>
</comment>
<accession>A0ABW0ZJM6</accession>
<keyword evidence="3 4" id="KW-0378">Hydrolase</keyword>
<dbReference type="PANTHER" id="PTHR43046">
    <property type="entry name" value="GDP-MANNOSE MANNOSYL HYDROLASE"/>
    <property type="match status" value="1"/>
</dbReference>
<evidence type="ECO:0000256" key="3">
    <source>
        <dbReference type="ARBA" id="ARBA00022801"/>
    </source>
</evidence>
<name>A0ABW0ZJM6_9ACTN</name>
<evidence type="ECO:0000313" key="7">
    <source>
        <dbReference type="Proteomes" id="UP001596072"/>
    </source>
</evidence>
<dbReference type="GO" id="GO:0016787">
    <property type="term" value="F:hydrolase activity"/>
    <property type="evidence" value="ECO:0007669"/>
    <property type="project" value="UniProtKB-KW"/>
</dbReference>
<dbReference type="Pfam" id="PF00293">
    <property type="entry name" value="NUDIX"/>
    <property type="match status" value="2"/>
</dbReference>
<dbReference type="PROSITE" id="PS51462">
    <property type="entry name" value="NUDIX"/>
    <property type="match status" value="2"/>
</dbReference>
<evidence type="ECO:0000256" key="4">
    <source>
        <dbReference type="RuleBase" id="RU003476"/>
    </source>
</evidence>
<dbReference type="InterPro" id="IPR020084">
    <property type="entry name" value="NUDIX_hydrolase_CS"/>
</dbReference>
<sequence length="295" mass="31901">MAQRVQRLAAYAVIVRGDRILLSRLSERVTRHELWSLPGGGVDHGEDPRDAVVREVYEETGLRAEIGETAQVFSLHVADSWRRGRRVDAHSVRIVYEGWVPPDAPKPRVIEVDGSTADAAWQPIAGVLDGSVPTVALVIEALASYRPKPLQRVAAYAYVVQGDRLLLTRNSVRGPSPGIWSLPGGGIDHGEAPDAAVAREVREETGLEAEIGPLMTVHDVHFSGTAPHGRHEDFHAIQLVHWATIRAGAEPGVVEVHGTTDAAEWVPLSEIADGSREVTELVRVAVAAAGDNLTR</sequence>